<name>A0A8T8SL68_9BASI</name>
<dbReference type="GO" id="GO:0033108">
    <property type="term" value="P:mitochondrial respiratory chain complex assembly"/>
    <property type="evidence" value="ECO:0007669"/>
    <property type="project" value="TreeGrafter"/>
</dbReference>
<evidence type="ECO:0000313" key="11">
    <source>
        <dbReference type="Proteomes" id="UP000077671"/>
    </source>
</evidence>
<dbReference type="PANTHER" id="PTHR46811:SF1">
    <property type="entry name" value="COILED-COIL-HELIX-COILED-COIL-HELIX DOMAIN-CONTAINING PROTEIN 7"/>
    <property type="match status" value="1"/>
</dbReference>
<dbReference type="InterPro" id="IPR009069">
    <property type="entry name" value="Cys_alpha_HP_mot_SF"/>
</dbReference>
<evidence type="ECO:0000313" key="12">
    <source>
        <dbReference type="Proteomes" id="UP000836402"/>
    </source>
</evidence>
<dbReference type="AlphaFoldDB" id="A0A8T8SL68"/>
<dbReference type="SUPFAM" id="SSF47072">
    <property type="entry name" value="Cysteine alpha-hairpin motif"/>
    <property type="match status" value="1"/>
</dbReference>
<reference evidence="10" key="2">
    <citation type="journal article" date="2019" name="IMA Fungus">
        <title>Genome sequencing and comparison of five Tilletia species to identify candidate genes for the detection of regulated species infecting wheat.</title>
        <authorList>
            <person name="Nguyen H.D.T."/>
            <person name="Sultana T."/>
            <person name="Kesanakurti P."/>
            <person name="Hambleton S."/>
        </authorList>
    </citation>
    <scope>NUCLEOTIDE SEQUENCE</scope>
    <source>
        <strain evidence="10">DAOMC 238032</strain>
    </source>
</reference>
<keyword evidence="12" id="KW-1185">Reference proteome</keyword>
<keyword evidence="3" id="KW-0496">Mitochondrion</keyword>
<feature type="compositionally biased region" description="Basic and acidic residues" evidence="7">
    <location>
        <begin position="10"/>
        <end position="26"/>
    </location>
</feature>
<gene>
    <name evidence="10" type="ORF">A4X03_0g7967</name>
    <name evidence="9" type="ORF">JKIAZH3_G9690</name>
</gene>
<dbReference type="Proteomes" id="UP000836402">
    <property type="component" value="Unassembled WGS sequence"/>
</dbReference>
<accession>A0A8T8SL68</accession>
<sequence>MSSIPKLKHKSAEEAKDTTQPRDHLEVMGGKVPSKFADPCAHAAKASMACLERHSYDRTKCAEAFQNYRDCKKAWVLQRRKDRAEGREGAFD</sequence>
<dbReference type="Gene3D" id="1.10.287.1130">
    <property type="entry name" value="CytochromE C oxidase copper chaperone"/>
    <property type="match status" value="1"/>
</dbReference>
<evidence type="ECO:0000259" key="8">
    <source>
        <dbReference type="Pfam" id="PF06747"/>
    </source>
</evidence>
<comment type="subcellular location">
    <subcellularLocation>
        <location evidence="2">Mitochondrion intermembrane space</location>
    </subcellularLocation>
</comment>
<reference evidence="9" key="3">
    <citation type="submission" date="2020-10" db="EMBL/GenBank/DDBJ databases">
        <authorList>
            <person name="Sedaghatjoo S."/>
        </authorList>
    </citation>
    <scope>NUCLEOTIDE SEQUENCE</scope>
    <source>
        <strain evidence="9">AZH3</strain>
    </source>
</reference>
<evidence type="ECO:0000313" key="9">
    <source>
        <dbReference type="EMBL" id="CAD6923025.1"/>
    </source>
</evidence>
<evidence type="ECO:0000313" key="10">
    <source>
        <dbReference type="EMBL" id="KAE8242792.1"/>
    </source>
</evidence>
<dbReference type="PROSITE" id="PS51808">
    <property type="entry name" value="CHCH"/>
    <property type="match status" value="1"/>
</dbReference>
<keyword evidence="4" id="KW-1015">Disulfide bond</keyword>
<evidence type="ECO:0000256" key="6">
    <source>
        <dbReference type="ARBA" id="ARBA00041104"/>
    </source>
</evidence>
<evidence type="ECO:0000256" key="2">
    <source>
        <dbReference type="ARBA" id="ARBA00004569"/>
    </source>
</evidence>
<evidence type="ECO:0000256" key="5">
    <source>
        <dbReference type="ARBA" id="ARBA00038264"/>
    </source>
</evidence>
<dbReference type="InterPro" id="IPR010625">
    <property type="entry name" value="CHCH"/>
</dbReference>
<evidence type="ECO:0000256" key="4">
    <source>
        <dbReference type="ARBA" id="ARBA00023157"/>
    </source>
</evidence>
<evidence type="ECO:0000256" key="7">
    <source>
        <dbReference type="SAM" id="MobiDB-lite"/>
    </source>
</evidence>
<evidence type="ECO:0000256" key="1">
    <source>
        <dbReference type="ARBA" id="ARBA00003875"/>
    </source>
</evidence>
<dbReference type="GO" id="GO:0005758">
    <property type="term" value="C:mitochondrial intermembrane space"/>
    <property type="evidence" value="ECO:0007669"/>
    <property type="project" value="UniProtKB-SubCell"/>
</dbReference>
<organism evidence="10 11">
    <name type="scientific">Tilletia caries</name>
    <name type="common">wheat bunt fungus</name>
    <dbReference type="NCBI Taxonomy" id="13290"/>
    <lineage>
        <taxon>Eukaryota</taxon>
        <taxon>Fungi</taxon>
        <taxon>Dikarya</taxon>
        <taxon>Basidiomycota</taxon>
        <taxon>Ustilaginomycotina</taxon>
        <taxon>Exobasidiomycetes</taxon>
        <taxon>Tilletiales</taxon>
        <taxon>Tilletiaceae</taxon>
        <taxon>Tilletia</taxon>
    </lineage>
</organism>
<dbReference type="PANTHER" id="PTHR46811">
    <property type="entry name" value="COILED-COIL-HELIX-COILED-COIL-HELIX DOMAIN-CONTAINING PROTEIN 7"/>
    <property type="match status" value="1"/>
</dbReference>
<dbReference type="InterPro" id="IPR051040">
    <property type="entry name" value="COX23"/>
</dbReference>
<comment type="function">
    <text evidence="1">Required for the assembly of cytochrome c oxidase.</text>
</comment>
<evidence type="ECO:0000256" key="3">
    <source>
        <dbReference type="ARBA" id="ARBA00023128"/>
    </source>
</evidence>
<dbReference type="EMBL" id="CAJHJG010002767">
    <property type="protein sequence ID" value="CAD6923025.1"/>
    <property type="molecule type" value="Genomic_DNA"/>
</dbReference>
<comment type="similarity">
    <text evidence="5">Belongs to the COX23 family.</text>
</comment>
<dbReference type="Proteomes" id="UP000077671">
    <property type="component" value="Unassembled WGS sequence"/>
</dbReference>
<dbReference type="Pfam" id="PF06747">
    <property type="entry name" value="CHCH"/>
    <property type="match status" value="1"/>
</dbReference>
<feature type="domain" description="CHCH" evidence="8">
    <location>
        <begin position="40"/>
        <end position="73"/>
    </location>
</feature>
<protein>
    <recommendedName>
        <fullName evidence="6">Cytochrome c oxidase-assembly factor COX23, mitochondrial</fullName>
    </recommendedName>
</protein>
<feature type="region of interest" description="Disordered" evidence="7">
    <location>
        <begin position="1"/>
        <end position="30"/>
    </location>
</feature>
<proteinExistence type="inferred from homology"/>
<dbReference type="EMBL" id="LWDD02002130">
    <property type="protein sequence ID" value="KAE8242792.1"/>
    <property type="molecule type" value="Genomic_DNA"/>
</dbReference>
<comment type="caution">
    <text evidence="10">The sequence shown here is derived from an EMBL/GenBank/DDBJ whole genome shotgun (WGS) entry which is preliminary data.</text>
</comment>
<reference evidence="10" key="1">
    <citation type="submission" date="2016-04" db="EMBL/GenBank/DDBJ databases">
        <authorList>
            <person name="Nguyen H.D."/>
            <person name="Kesanakurti P."/>
            <person name="Cullis J."/>
            <person name="Levesque C.A."/>
            <person name="Hambleton S."/>
        </authorList>
    </citation>
    <scope>NUCLEOTIDE SEQUENCE</scope>
    <source>
        <strain evidence="10">DAOMC 238032</strain>
    </source>
</reference>